<protein>
    <recommendedName>
        <fullName evidence="2">DUF7580 domain-containing protein</fullName>
    </recommendedName>
</protein>
<feature type="domain" description="DUF7580" evidence="2">
    <location>
        <begin position="65"/>
        <end position="438"/>
    </location>
</feature>
<evidence type="ECO:0000256" key="1">
    <source>
        <dbReference type="SAM" id="MobiDB-lite"/>
    </source>
</evidence>
<proteinExistence type="predicted"/>
<dbReference type="Pfam" id="PF24476">
    <property type="entry name" value="DUF7580"/>
    <property type="match status" value="1"/>
</dbReference>
<keyword evidence="4" id="KW-1185">Reference proteome</keyword>
<evidence type="ECO:0000313" key="4">
    <source>
        <dbReference type="Proteomes" id="UP001322277"/>
    </source>
</evidence>
<organism evidence="3 4">
    <name type="scientific">Colletotrichum destructivum</name>
    <dbReference type="NCBI Taxonomy" id="34406"/>
    <lineage>
        <taxon>Eukaryota</taxon>
        <taxon>Fungi</taxon>
        <taxon>Dikarya</taxon>
        <taxon>Ascomycota</taxon>
        <taxon>Pezizomycotina</taxon>
        <taxon>Sordariomycetes</taxon>
        <taxon>Hypocreomycetidae</taxon>
        <taxon>Glomerellales</taxon>
        <taxon>Glomerellaceae</taxon>
        <taxon>Colletotrichum</taxon>
        <taxon>Colletotrichum destructivum species complex</taxon>
    </lineage>
</organism>
<reference evidence="4" key="1">
    <citation type="journal article" date="2023" name="bioRxiv">
        <title>Complete genome of the Medicago anthracnose fungus, Colletotrichum destructivum, reveals a mini-chromosome-like region within a core chromosome.</title>
        <authorList>
            <person name="Lapalu N."/>
            <person name="Simon A."/>
            <person name="Lu A."/>
            <person name="Plaumann P.-L."/>
            <person name="Amselem J."/>
            <person name="Pigne S."/>
            <person name="Auger A."/>
            <person name="Koch C."/>
            <person name="Dallery J.-F."/>
            <person name="O'Connell R.J."/>
        </authorList>
    </citation>
    <scope>NUCLEOTIDE SEQUENCE [LARGE SCALE GENOMIC DNA]</scope>
    <source>
        <strain evidence="4">CBS 520.97</strain>
    </source>
</reference>
<dbReference type="GeneID" id="87945190"/>
<dbReference type="AlphaFoldDB" id="A0AAX4IJJ2"/>
<dbReference type="PANTHER" id="PTHR35186">
    <property type="entry name" value="ANK_REP_REGION DOMAIN-CONTAINING PROTEIN"/>
    <property type="match status" value="1"/>
</dbReference>
<dbReference type="PANTHER" id="PTHR35186:SF4">
    <property type="entry name" value="PRION-INHIBITION AND PROPAGATION HELO DOMAIN-CONTAINING PROTEIN"/>
    <property type="match status" value="1"/>
</dbReference>
<name>A0AAX4IJJ2_9PEZI</name>
<feature type="region of interest" description="Disordered" evidence="1">
    <location>
        <begin position="171"/>
        <end position="194"/>
    </location>
</feature>
<gene>
    <name evidence="3" type="ORF">CDEST_08687</name>
</gene>
<dbReference type="EMBL" id="CP137309">
    <property type="protein sequence ID" value="WQF83673.1"/>
    <property type="molecule type" value="Genomic_DNA"/>
</dbReference>
<dbReference type="RefSeq" id="XP_062780897.1">
    <property type="nucleotide sequence ID" value="XM_062924846.1"/>
</dbReference>
<accession>A0AAX4IJJ2</accession>
<evidence type="ECO:0000259" key="2">
    <source>
        <dbReference type="Pfam" id="PF24476"/>
    </source>
</evidence>
<dbReference type="InterPro" id="IPR056002">
    <property type="entry name" value="DUF7580"/>
</dbReference>
<evidence type="ECO:0000313" key="3">
    <source>
        <dbReference type="EMBL" id="WQF83673.1"/>
    </source>
</evidence>
<dbReference type="Proteomes" id="UP001322277">
    <property type="component" value="Chromosome 5"/>
</dbReference>
<sequence>MRAQDGVRMASIASELDSLIKKFRSSNNDLRGLREQITELQKPTTHHPRHAKIVKQEDWDGLVEIRGASKALHDALVGSWNCGHQGHLGHTVKLFVETHRVSGEIRMNLAIVCRSQTNDAVKSTLVQLEVRSQNLAWHLDPRRREPYDLDAFGGRRNAGFWDRELPRQSQRLGSFQGQSSAEYGPSNGVRWEGSSNSGLSNDICRQLTQQLEANCLGHLDFQTDEVFRHSFYPAKKNSYGDSRPSDRRPVTIDEVLDESLGDFLSTIDRLKLARSMVSAVLKFHSTPWLRDFWRLRDLAFFRGGQDEEVSEALRSLHVGIEVAQRQFDSMDGVQDSSDMQNLSWPTEDELIRYGINNLTLHSLGVALLQIDRWTRVSPGDVVAVRKMASRSSSLGPRYRELTQKCLRCDFGFGSDLTQWRLQRAVYENVVETLEAMISSLDLTED</sequence>
<feature type="compositionally biased region" description="Polar residues" evidence="1">
    <location>
        <begin position="171"/>
        <end position="181"/>
    </location>
</feature>
<dbReference type="KEGG" id="cdet:87945190"/>